<sequence>MYYGYPNDMMQHDYTTMARQEEQEVGLLSLNLIEPFMFYTLQGLDGLNVVVQTTQGSKRGTLIETSPDHITMAVSGKYFFIRMQEVVWVMPTEVEFDQV</sequence>
<reference evidence="1 2" key="1">
    <citation type="journal article" date="2019" name="Int. J. Syst. Evol. Microbiol.">
        <title>The Global Catalogue of Microorganisms (GCM) 10K type strain sequencing project: providing services to taxonomists for standard genome sequencing and annotation.</title>
        <authorList>
            <consortium name="The Broad Institute Genomics Platform"/>
            <consortium name="The Broad Institute Genome Sequencing Center for Infectious Disease"/>
            <person name="Wu L."/>
            <person name="Ma J."/>
        </authorList>
    </citation>
    <scope>NUCLEOTIDE SEQUENCE [LARGE SCALE GENOMIC DNA]</scope>
    <source>
        <strain evidence="1 2">JCM 14193</strain>
    </source>
</reference>
<protein>
    <recommendedName>
        <fullName evidence="3">DUF2642 domain-containing protein</fullName>
    </recommendedName>
</protein>
<proteinExistence type="predicted"/>
<evidence type="ECO:0000313" key="2">
    <source>
        <dbReference type="Proteomes" id="UP001500740"/>
    </source>
</evidence>
<accession>A0ABN0ZKN7</accession>
<dbReference type="Pfam" id="PF10842">
    <property type="entry name" value="DUF2642"/>
    <property type="match status" value="1"/>
</dbReference>
<evidence type="ECO:0008006" key="3">
    <source>
        <dbReference type="Google" id="ProtNLM"/>
    </source>
</evidence>
<dbReference type="InterPro" id="IPR020139">
    <property type="entry name" value="DUF2642"/>
</dbReference>
<dbReference type="Proteomes" id="UP001500740">
    <property type="component" value="Unassembled WGS sequence"/>
</dbReference>
<evidence type="ECO:0000313" key="1">
    <source>
        <dbReference type="EMBL" id="GAA0451185.1"/>
    </source>
</evidence>
<name>A0ABN0ZKN7_9BACI</name>
<comment type="caution">
    <text evidence="1">The sequence shown here is derived from an EMBL/GenBank/DDBJ whole genome shotgun (WGS) entry which is preliminary data.</text>
</comment>
<dbReference type="RefSeq" id="WP_343781204.1">
    <property type="nucleotide sequence ID" value="NZ_BAAACZ010000003.1"/>
</dbReference>
<organism evidence="1 2">
    <name type="scientific">Alkalibacillus silvisoli</name>
    <dbReference type="NCBI Taxonomy" id="392823"/>
    <lineage>
        <taxon>Bacteria</taxon>
        <taxon>Bacillati</taxon>
        <taxon>Bacillota</taxon>
        <taxon>Bacilli</taxon>
        <taxon>Bacillales</taxon>
        <taxon>Bacillaceae</taxon>
        <taxon>Alkalibacillus</taxon>
    </lineage>
</organism>
<keyword evidence="2" id="KW-1185">Reference proteome</keyword>
<gene>
    <name evidence="1" type="ORF">GCM10008935_02110</name>
</gene>
<dbReference type="EMBL" id="BAAACZ010000003">
    <property type="protein sequence ID" value="GAA0451185.1"/>
    <property type="molecule type" value="Genomic_DNA"/>
</dbReference>